<organism evidence="2 3">
    <name type="scientific">Marinobacter psychrophilus</name>
    <dbReference type="NCBI Taxonomy" id="330734"/>
    <lineage>
        <taxon>Bacteria</taxon>
        <taxon>Pseudomonadati</taxon>
        <taxon>Pseudomonadota</taxon>
        <taxon>Gammaproteobacteria</taxon>
        <taxon>Pseudomonadales</taxon>
        <taxon>Marinobacteraceae</taxon>
        <taxon>Marinobacter</taxon>
    </lineage>
</organism>
<comment type="cofactor">
    <cofactor evidence="1">
        <name>Mg(2+)</name>
        <dbReference type="ChEBI" id="CHEBI:18420"/>
    </cofactor>
</comment>
<dbReference type="InterPro" id="IPR023214">
    <property type="entry name" value="HAD_sf"/>
</dbReference>
<dbReference type="NCBIfam" id="TIGR01509">
    <property type="entry name" value="HAD-SF-IA-v3"/>
    <property type="match status" value="1"/>
</dbReference>
<accession>A0A0H4I4H4</accession>
<dbReference type="KEGG" id="mpq:ABA45_09630"/>
<dbReference type="PATRIC" id="fig|330734.3.peg.2025"/>
<dbReference type="Gene3D" id="1.10.150.240">
    <property type="entry name" value="Putative phosphatase, domain 2"/>
    <property type="match status" value="1"/>
</dbReference>
<reference evidence="2 3" key="1">
    <citation type="submission" date="2015-05" db="EMBL/GenBank/DDBJ databases">
        <title>Complete genome of Marinobacter psychrophilus strain 20041T isolated from sea-ice of the Canadian Basin.</title>
        <authorList>
            <person name="Song L."/>
            <person name="Ren L."/>
            <person name="Yu Y."/>
            <person name="Wang X."/>
        </authorList>
    </citation>
    <scope>NUCLEOTIDE SEQUENCE [LARGE SCALE GENOMIC DNA]</scope>
    <source>
        <strain evidence="2 3">20041</strain>
    </source>
</reference>
<dbReference type="PRINTS" id="PR00413">
    <property type="entry name" value="HADHALOGNASE"/>
</dbReference>
<evidence type="ECO:0000256" key="1">
    <source>
        <dbReference type="ARBA" id="ARBA00001946"/>
    </source>
</evidence>
<evidence type="ECO:0000313" key="2">
    <source>
        <dbReference type="EMBL" id="AKO52633.1"/>
    </source>
</evidence>
<proteinExistence type="predicted"/>
<gene>
    <name evidence="2" type="ORF">ABA45_09630</name>
</gene>
<name>A0A0H4I4H4_9GAMM</name>
<dbReference type="SFLD" id="SFLDG01129">
    <property type="entry name" value="C1.5:_HAD__Beta-PGM__Phosphata"/>
    <property type="match status" value="1"/>
</dbReference>
<dbReference type="Pfam" id="PF13419">
    <property type="entry name" value="HAD_2"/>
    <property type="match status" value="1"/>
</dbReference>
<dbReference type="AlphaFoldDB" id="A0A0H4I4H4"/>
<sequence length="225" mass="24532">MSIQAVLFDHDGTLVNSEPAHLEIWNSVLSTYGFQLSDQQYKDLYAGLPTPANASDLVGRFGLPTDAIALMEAKNRETAQYLKRQSFPLMPGVAQTILSFHQLGLKLGVVTGASASGVRVTLRVNEFESLFSLTVSGDDVLKSKPEPDCYLLALERLSLMPEDCVAIEDTEHGLRAAAMAGIRCLVIPTEMSRHHDFSLASAVLPSMNAAREYIQRVYLDSAGES</sequence>
<dbReference type="GO" id="GO:0050308">
    <property type="term" value="F:sugar-phosphatase activity"/>
    <property type="evidence" value="ECO:0007669"/>
    <property type="project" value="TreeGrafter"/>
</dbReference>
<dbReference type="STRING" id="330734.ABA45_09630"/>
<evidence type="ECO:0008006" key="4">
    <source>
        <dbReference type="Google" id="ProtNLM"/>
    </source>
</evidence>
<dbReference type="InterPro" id="IPR023198">
    <property type="entry name" value="PGP-like_dom2"/>
</dbReference>
<dbReference type="PANTHER" id="PTHR43481:SF4">
    <property type="entry name" value="GLYCEROL-1-PHOSPHATE PHOSPHOHYDROLASE 1-RELATED"/>
    <property type="match status" value="1"/>
</dbReference>
<dbReference type="InterPro" id="IPR041492">
    <property type="entry name" value="HAD_2"/>
</dbReference>
<keyword evidence="3" id="KW-1185">Reference proteome</keyword>
<dbReference type="Gene3D" id="3.40.50.1000">
    <property type="entry name" value="HAD superfamily/HAD-like"/>
    <property type="match status" value="1"/>
</dbReference>
<dbReference type="RefSeq" id="WP_048385669.1">
    <property type="nucleotide sequence ID" value="NZ_CP011494.1"/>
</dbReference>
<dbReference type="InterPro" id="IPR036412">
    <property type="entry name" value="HAD-like_sf"/>
</dbReference>
<dbReference type="EMBL" id="CP011494">
    <property type="protein sequence ID" value="AKO52633.1"/>
    <property type="molecule type" value="Genomic_DNA"/>
</dbReference>
<evidence type="ECO:0000313" key="3">
    <source>
        <dbReference type="Proteomes" id="UP000036406"/>
    </source>
</evidence>
<dbReference type="InterPro" id="IPR051806">
    <property type="entry name" value="HAD-like_SPP"/>
</dbReference>
<protein>
    <recommendedName>
        <fullName evidence="4">Haloacid dehalogenase</fullName>
    </recommendedName>
</protein>
<dbReference type="InterPro" id="IPR006439">
    <property type="entry name" value="HAD-SF_hydro_IA"/>
</dbReference>
<dbReference type="SFLD" id="SFLDS00003">
    <property type="entry name" value="Haloacid_Dehalogenase"/>
    <property type="match status" value="1"/>
</dbReference>
<dbReference type="PANTHER" id="PTHR43481">
    <property type="entry name" value="FRUCTOSE-1-PHOSPHATE PHOSPHATASE"/>
    <property type="match status" value="1"/>
</dbReference>
<dbReference type="Proteomes" id="UP000036406">
    <property type="component" value="Chromosome"/>
</dbReference>
<dbReference type="SUPFAM" id="SSF56784">
    <property type="entry name" value="HAD-like"/>
    <property type="match status" value="1"/>
</dbReference>